<reference evidence="3" key="1">
    <citation type="submission" date="2025-08" db="UniProtKB">
        <authorList>
            <consortium name="RefSeq"/>
        </authorList>
    </citation>
    <scope>IDENTIFICATION</scope>
    <source>
        <strain evidence="3">J_2021</strain>
        <tissue evidence="3">Erythrocytes</tissue>
    </source>
</reference>
<dbReference type="GeneID" id="108717286"/>
<evidence type="ECO:0000313" key="2">
    <source>
        <dbReference type="Proteomes" id="UP000186698"/>
    </source>
</evidence>
<feature type="coiled-coil region" evidence="1">
    <location>
        <begin position="110"/>
        <end position="170"/>
    </location>
</feature>
<dbReference type="AlphaFoldDB" id="A0A8J1KTT5"/>
<dbReference type="OrthoDB" id="27934at2759"/>
<evidence type="ECO:0000313" key="3">
    <source>
        <dbReference type="RefSeq" id="XP_041419639.1"/>
    </source>
</evidence>
<accession>A0A8J1KTT5</accession>
<sequence>MGGNSVKIKNETPYPISYIYWYEHPLRPVQVHGTLRAGEMVEVNRVAFPRIIFLKQGHRTSDECLYHYDLYWWNNGKDSQTITIREKGSDQSELELICDSRPEILTCPNYGKQEKDRLEMEKRRREEEERRQAEQRERERKIQEQIETENKRLKENLSKILESLTRMRKESHPQVEYNEVEFVEKKFYQILKDNFLQDKERSTRTIAEIIQNMRLQIMLKYIEEKQLSVDCLKNWDDLVGFKNLSLRDELSVLEAMIGVALDPNNSQILVKSETKDDRVNYSVSILSKLFTINKELASNGLTHIEKSTGKGLLSGIDCCE</sequence>
<name>A0A8J1KTT5_XENLA</name>
<dbReference type="Proteomes" id="UP000186698">
    <property type="component" value="Chromosome 5L"/>
</dbReference>
<keyword evidence="2" id="KW-1185">Reference proteome</keyword>
<proteinExistence type="predicted"/>
<gene>
    <name evidence="3" type="primary">LOC108717286</name>
</gene>
<keyword evidence="1" id="KW-0175">Coiled coil</keyword>
<protein>
    <submittedName>
        <fullName evidence="3">Uncharacterized protein LOC108717286</fullName>
    </submittedName>
</protein>
<organism evidence="2 3">
    <name type="scientific">Xenopus laevis</name>
    <name type="common">African clawed frog</name>
    <dbReference type="NCBI Taxonomy" id="8355"/>
    <lineage>
        <taxon>Eukaryota</taxon>
        <taxon>Metazoa</taxon>
        <taxon>Chordata</taxon>
        <taxon>Craniata</taxon>
        <taxon>Vertebrata</taxon>
        <taxon>Euteleostomi</taxon>
        <taxon>Amphibia</taxon>
        <taxon>Batrachia</taxon>
        <taxon>Anura</taxon>
        <taxon>Pipoidea</taxon>
        <taxon>Pipidae</taxon>
        <taxon>Xenopodinae</taxon>
        <taxon>Xenopus</taxon>
        <taxon>Xenopus</taxon>
    </lineage>
</organism>
<dbReference type="RefSeq" id="XP_041419639.1">
    <property type="nucleotide sequence ID" value="XM_041563705.1"/>
</dbReference>
<dbReference type="KEGG" id="xla:108717286"/>
<evidence type="ECO:0000256" key="1">
    <source>
        <dbReference type="SAM" id="Coils"/>
    </source>
</evidence>